<reference evidence="2" key="1">
    <citation type="submission" date="2019-11" db="EMBL/GenBank/DDBJ databases">
        <authorList>
            <person name="Feng L."/>
        </authorList>
    </citation>
    <scope>NUCLEOTIDE SEQUENCE</scope>
    <source>
        <strain evidence="2">AMuciniphilaLFYP55</strain>
    </source>
</reference>
<feature type="signal peptide" evidence="1">
    <location>
        <begin position="1"/>
        <end position="25"/>
    </location>
</feature>
<accession>A0A6N2T7J8</accession>
<dbReference type="InterPro" id="IPR023614">
    <property type="entry name" value="Porin_dom_sf"/>
</dbReference>
<dbReference type="RefSeq" id="WP_102722884.1">
    <property type="nucleotide sequence ID" value="NZ_CACRSS010000005.1"/>
</dbReference>
<gene>
    <name evidence="2" type="ORF">AMLFYP55_02497</name>
</gene>
<evidence type="ECO:0000313" key="2">
    <source>
        <dbReference type="EMBL" id="VYT01704.1"/>
    </source>
</evidence>
<sequence length="421" mass="46608">MMKPVFLGKYLLAACWCAAFPAAEAGAGTAQLHPASGDSLPSLCRVLDRGPVLYRNDSSWIRKVKLTLIGQYQAAAVSPNGANKFCPSSGGHNSEWRRAYLGGDVVMGDGSWRLSNLTNVGDLEGRHREVRGEWTGSRTEWSLYELYLEKTMPGVKFRAGKLTPHLTSEYCLASSRIKTVERSALCNELIPISNWGLEANFQKDARSLYHSYGVYLNANGTDLKDEIQFHSADNLFALNAMKWKVASPMWDSQTLGYQYAHNFTEWRGRKVPSSSDYCGTGAQDVLSLSWDASRGAFSVMGNLLAGVGIVGQPGAKNVYGLVLQPVYRISPHLEGVFQYQCSFGNRSVKLNTRYVPSVTHYPAWVDSMHSFYLGLNCYLCPESVNAVKLMLAVEYVTSRVDSTTARAFNGWSVFGAVRFKF</sequence>
<proteinExistence type="predicted"/>
<dbReference type="AlphaFoldDB" id="A0A6N2T7J8"/>
<protein>
    <recommendedName>
        <fullName evidence="3">Alginate export domain-containing protein</fullName>
    </recommendedName>
</protein>
<dbReference type="Gene3D" id="2.40.160.10">
    <property type="entry name" value="Porin"/>
    <property type="match status" value="1"/>
</dbReference>
<name>A0A6N2T7J8_9BACT</name>
<evidence type="ECO:0000256" key="1">
    <source>
        <dbReference type="SAM" id="SignalP"/>
    </source>
</evidence>
<evidence type="ECO:0008006" key="3">
    <source>
        <dbReference type="Google" id="ProtNLM"/>
    </source>
</evidence>
<organism evidence="2">
    <name type="scientific">Akkermansia muciniphila</name>
    <dbReference type="NCBI Taxonomy" id="239935"/>
    <lineage>
        <taxon>Bacteria</taxon>
        <taxon>Pseudomonadati</taxon>
        <taxon>Verrucomicrobiota</taxon>
        <taxon>Verrucomicrobiia</taxon>
        <taxon>Verrucomicrobiales</taxon>
        <taxon>Akkermansiaceae</taxon>
        <taxon>Akkermansia</taxon>
    </lineage>
</organism>
<keyword evidence="1" id="KW-0732">Signal</keyword>
<dbReference type="OrthoDB" id="197430at2"/>
<dbReference type="EMBL" id="CACRSS010000005">
    <property type="protein sequence ID" value="VYT01704.1"/>
    <property type="molecule type" value="Genomic_DNA"/>
</dbReference>
<feature type="chain" id="PRO_5026869949" description="Alginate export domain-containing protein" evidence="1">
    <location>
        <begin position="26"/>
        <end position="421"/>
    </location>
</feature>